<dbReference type="Proteomes" id="UP001597218">
    <property type="component" value="Unassembled WGS sequence"/>
</dbReference>
<dbReference type="EMBL" id="JBHUGI010000001">
    <property type="protein sequence ID" value="MFD1926454.1"/>
    <property type="molecule type" value="Genomic_DNA"/>
</dbReference>
<reference evidence="3" key="1">
    <citation type="journal article" date="2019" name="Int. J. Syst. Evol. Microbiol.">
        <title>The Global Catalogue of Microorganisms (GCM) 10K type strain sequencing project: providing services to taxonomists for standard genome sequencing and annotation.</title>
        <authorList>
            <consortium name="The Broad Institute Genomics Platform"/>
            <consortium name="The Broad Institute Genome Sequencing Center for Infectious Disease"/>
            <person name="Wu L."/>
            <person name="Ma J."/>
        </authorList>
    </citation>
    <scope>NUCLEOTIDE SEQUENCE [LARGE SCALE GENOMIC DNA]</scope>
    <source>
        <strain evidence="3">CGMCC 4.7177</strain>
    </source>
</reference>
<keyword evidence="1" id="KW-0175">Coiled coil</keyword>
<dbReference type="RefSeq" id="WP_381535025.1">
    <property type="nucleotide sequence ID" value="NZ_JBHUGI010000001.1"/>
</dbReference>
<accession>A0ABW4SAP8</accession>
<evidence type="ECO:0000313" key="3">
    <source>
        <dbReference type="Proteomes" id="UP001597218"/>
    </source>
</evidence>
<keyword evidence="3" id="KW-1185">Reference proteome</keyword>
<comment type="caution">
    <text evidence="2">The sequence shown here is derived from an EMBL/GenBank/DDBJ whole genome shotgun (WGS) entry which is preliminary data.</text>
</comment>
<feature type="coiled-coil region" evidence="1">
    <location>
        <begin position="107"/>
        <end position="232"/>
    </location>
</feature>
<name>A0ABW4SAP8_9BACL</name>
<evidence type="ECO:0000313" key="2">
    <source>
        <dbReference type="EMBL" id="MFD1926454.1"/>
    </source>
</evidence>
<protein>
    <submittedName>
        <fullName evidence="2">Uncharacterized protein</fullName>
    </submittedName>
</protein>
<sequence length="311" mass="36875">MSDIEEKRDKTKAFKASPKSLAAINEIIKKSGKNDTEFFEELVNDLLIKGLTDTNDENISVNLRKHFESDVQKLKNATNSILSIFVSQMENISVEKNQWHVATTKQLEEKQEAFEKQLNKYIGLKEEFEAKKQEAIKFEQDNDSLQKERDTLIKRTSDQEQLISDRTERIQDFETRINKLNETIVTKDEQLKEFSPIVEQKKELEVKNSSLNIEIENLKNAHRETLKKKEEQLIFECEKEKHRVETKLLEGFNLEKESVRSETRKETEIAIREFYLEEIQRKEKERYEVEKSYKLQIEKLQLEIENKNNAK</sequence>
<evidence type="ECO:0000256" key="1">
    <source>
        <dbReference type="SAM" id="Coils"/>
    </source>
</evidence>
<proteinExistence type="predicted"/>
<organism evidence="2 3">
    <name type="scientific">Sporosarcina siberiensis</name>
    <dbReference type="NCBI Taxonomy" id="1365606"/>
    <lineage>
        <taxon>Bacteria</taxon>
        <taxon>Bacillati</taxon>
        <taxon>Bacillota</taxon>
        <taxon>Bacilli</taxon>
        <taxon>Bacillales</taxon>
        <taxon>Caryophanaceae</taxon>
        <taxon>Sporosarcina</taxon>
    </lineage>
</organism>
<gene>
    <name evidence="2" type="ORF">ACFSFY_00005</name>
</gene>